<protein>
    <submittedName>
        <fullName evidence="2">Extradiol ring-cleavage dioxygenase class III protein subunit B</fullName>
    </submittedName>
</protein>
<dbReference type="PANTHER" id="PTHR30096:SF0">
    <property type="entry name" value="4,5-DOPA DIOXYGENASE EXTRADIOL-LIKE PROTEIN"/>
    <property type="match status" value="1"/>
</dbReference>
<dbReference type="GO" id="GO:0051213">
    <property type="term" value="F:dioxygenase activity"/>
    <property type="evidence" value="ECO:0007669"/>
    <property type="project" value="UniProtKB-KW"/>
</dbReference>
<proteinExistence type="predicted"/>
<sequence length="125" mass="13804">WPGTGAPVFFYLVLPEDPDLDHWWQMGERLAPLLDRPYLWIGSGGVVHNLMKLDWSRRFGSGAEWAEAFADWVTDALARGDRERITHPLAGPGGAWALPTSDHYAPLVLVAALAEPATLVPLYKG</sequence>
<organism evidence="2">
    <name type="scientific">mine drainage metagenome</name>
    <dbReference type="NCBI Taxonomy" id="410659"/>
    <lineage>
        <taxon>unclassified sequences</taxon>
        <taxon>metagenomes</taxon>
        <taxon>ecological metagenomes</taxon>
    </lineage>
</organism>
<feature type="non-terminal residue" evidence="2">
    <location>
        <position position="1"/>
    </location>
</feature>
<evidence type="ECO:0000313" key="2">
    <source>
        <dbReference type="EMBL" id="EQD36859.1"/>
    </source>
</evidence>
<dbReference type="Gene3D" id="3.40.830.10">
    <property type="entry name" value="LigB-like"/>
    <property type="match status" value="1"/>
</dbReference>
<gene>
    <name evidence="2" type="ORF">B2A_12000</name>
</gene>
<keyword evidence="1" id="KW-0560">Oxidoreductase</keyword>
<keyword evidence="2" id="KW-0223">Dioxygenase</keyword>
<accession>T1A7H8</accession>
<dbReference type="EMBL" id="AUZZ01008660">
    <property type="protein sequence ID" value="EQD36859.1"/>
    <property type="molecule type" value="Genomic_DNA"/>
</dbReference>
<dbReference type="SUPFAM" id="SSF53213">
    <property type="entry name" value="LigB-like"/>
    <property type="match status" value="1"/>
</dbReference>
<reference evidence="2" key="2">
    <citation type="journal article" date="2014" name="ISME J.">
        <title>Microbial stratification in low pH oxic and suboxic macroscopic growths along an acid mine drainage.</title>
        <authorList>
            <person name="Mendez-Garcia C."/>
            <person name="Mesa V."/>
            <person name="Sprenger R.R."/>
            <person name="Richter M."/>
            <person name="Diez M.S."/>
            <person name="Solano J."/>
            <person name="Bargiela R."/>
            <person name="Golyshina O.V."/>
            <person name="Manteca A."/>
            <person name="Ramos J.L."/>
            <person name="Gallego J.R."/>
            <person name="Llorente I."/>
            <person name="Martins Dos Santos V.A."/>
            <person name="Jensen O.N."/>
            <person name="Pelaez A.I."/>
            <person name="Sanchez J."/>
            <person name="Ferrer M."/>
        </authorList>
    </citation>
    <scope>NUCLEOTIDE SEQUENCE</scope>
</reference>
<name>T1A7H8_9ZZZZ</name>
<feature type="non-terminal residue" evidence="2">
    <location>
        <position position="125"/>
    </location>
</feature>
<comment type="caution">
    <text evidence="2">The sequence shown here is derived from an EMBL/GenBank/DDBJ whole genome shotgun (WGS) entry which is preliminary data.</text>
</comment>
<dbReference type="PANTHER" id="PTHR30096">
    <property type="entry name" value="4,5-DOPA DIOXYGENASE EXTRADIOL-LIKE PROTEIN"/>
    <property type="match status" value="1"/>
</dbReference>
<evidence type="ECO:0000256" key="1">
    <source>
        <dbReference type="ARBA" id="ARBA00023002"/>
    </source>
</evidence>
<reference evidence="2" key="1">
    <citation type="submission" date="2013-08" db="EMBL/GenBank/DDBJ databases">
        <authorList>
            <person name="Mendez C."/>
            <person name="Richter M."/>
            <person name="Ferrer M."/>
            <person name="Sanchez J."/>
        </authorList>
    </citation>
    <scope>NUCLEOTIDE SEQUENCE</scope>
</reference>
<dbReference type="AlphaFoldDB" id="T1A7H8"/>